<dbReference type="Pfam" id="PF02151">
    <property type="entry name" value="UVR"/>
    <property type="match status" value="1"/>
</dbReference>
<dbReference type="SMART" id="SM00490">
    <property type="entry name" value="HELICc"/>
    <property type="match status" value="1"/>
</dbReference>
<name>A0A2S1KRK7_9LACO</name>
<dbReference type="GO" id="GO:0009380">
    <property type="term" value="C:excinuclease repair complex"/>
    <property type="evidence" value="ECO:0007669"/>
    <property type="project" value="InterPro"/>
</dbReference>
<evidence type="ECO:0000256" key="2">
    <source>
        <dbReference type="ARBA" id="ARBA00008533"/>
    </source>
</evidence>
<dbReference type="GO" id="GO:0016887">
    <property type="term" value="F:ATP hydrolysis activity"/>
    <property type="evidence" value="ECO:0007669"/>
    <property type="project" value="InterPro"/>
</dbReference>
<evidence type="ECO:0000256" key="8">
    <source>
        <dbReference type="ARBA" id="ARBA00022881"/>
    </source>
</evidence>
<proteinExistence type="inferred from homology"/>
<dbReference type="Proteomes" id="UP000244870">
    <property type="component" value="Chromosome"/>
</dbReference>
<keyword evidence="8 12" id="KW-0267">Excision nuclease</keyword>
<feature type="short sequence motif" description="Beta-hairpin" evidence="12">
    <location>
        <begin position="97"/>
        <end position="120"/>
    </location>
</feature>
<evidence type="ECO:0000259" key="16">
    <source>
        <dbReference type="PROSITE" id="PS51192"/>
    </source>
</evidence>
<keyword evidence="4 12" id="KW-0547">Nucleotide-binding</keyword>
<evidence type="ECO:0000256" key="12">
    <source>
        <dbReference type="HAMAP-Rule" id="MF_00204"/>
    </source>
</evidence>
<dbReference type="InterPro" id="IPR041471">
    <property type="entry name" value="UvrB_inter"/>
</dbReference>
<feature type="binding site" evidence="12">
    <location>
        <begin position="44"/>
        <end position="51"/>
    </location>
    <ligand>
        <name>ATP</name>
        <dbReference type="ChEBI" id="CHEBI:30616"/>
    </ligand>
</feature>
<dbReference type="InterPro" id="IPR006935">
    <property type="entry name" value="Helicase/UvrB_N"/>
</dbReference>
<dbReference type="GO" id="GO:0005524">
    <property type="term" value="F:ATP binding"/>
    <property type="evidence" value="ECO:0007669"/>
    <property type="project" value="UniProtKB-UniRule"/>
</dbReference>
<dbReference type="GO" id="GO:0003677">
    <property type="term" value="F:DNA binding"/>
    <property type="evidence" value="ECO:0007669"/>
    <property type="project" value="UniProtKB-UniRule"/>
</dbReference>
<organism evidence="18 19">
    <name type="scientific">Weissella cibaria</name>
    <dbReference type="NCBI Taxonomy" id="137591"/>
    <lineage>
        <taxon>Bacteria</taxon>
        <taxon>Bacillati</taxon>
        <taxon>Bacillota</taxon>
        <taxon>Bacilli</taxon>
        <taxon>Lactobacillales</taxon>
        <taxon>Lactobacillaceae</taxon>
        <taxon>Weissella</taxon>
    </lineage>
</organism>
<dbReference type="Pfam" id="PF12344">
    <property type="entry name" value="UvrB"/>
    <property type="match status" value="1"/>
</dbReference>
<protein>
    <recommendedName>
        <fullName evidence="11 12">UvrABC system protein B</fullName>
        <shortName evidence="12">Protein UvrB</shortName>
    </recommendedName>
    <alternativeName>
        <fullName evidence="12">Excinuclease ABC subunit B</fullName>
    </alternativeName>
</protein>
<evidence type="ECO:0000256" key="11">
    <source>
        <dbReference type="ARBA" id="ARBA00029504"/>
    </source>
</evidence>
<dbReference type="InterPro" id="IPR004807">
    <property type="entry name" value="UvrB"/>
</dbReference>
<keyword evidence="6 12" id="KW-0228">DNA excision</keyword>
<evidence type="ECO:0000256" key="10">
    <source>
        <dbReference type="ARBA" id="ARBA00026033"/>
    </source>
</evidence>
<keyword evidence="7 12" id="KW-0067">ATP-binding</keyword>
<dbReference type="Gene3D" id="3.40.50.300">
    <property type="entry name" value="P-loop containing nucleotide triphosphate hydrolases"/>
    <property type="match status" value="3"/>
</dbReference>
<evidence type="ECO:0000256" key="9">
    <source>
        <dbReference type="ARBA" id="ARBA00023204"/>
    </source>
</evidence>
<dbReference type="PANTHER" id="PTHR24029">
    <property type="entry name" value="UVRABC SYSTEM PROTEIN B"/>
    <property type="match status" value="1"/>
</dbReference>
<accession>A0A2S1KRK7</accession>
<dbReference type="PROSITE" id="PS51192">
    <property type="entry name" value="HELICASE_ATP_BIND_1"/>
    <property type="match status" value="1"/>
</dbReference>
<dbReference type="RefSeq" id="WP_108730410.1">
    <property type="nucleotide sequence ID" value="NZ_CP020928.1"/>
</dbReference>
<evidence type="ECO:0000256" key="6">
    <source>
        <dbReference type="ARBA" id="ARBA00022769"/>
    </source>
</evidence>
<dbReference type="NCBIfam" id="NF003673">
    <property type="entry name" value="PRK05298.1"/>
    <property type="match status" value="1"/>
</dbReference>
<dbReference type="PROSITE" id="PS51194">
    <property type="entry name" value="HELICASE_CTER"/>
    <property type="match status" value="1"/>
</dbReference>
<keyword evidence="14" id="KW-0175">Coiled coil</keyword>
<evidence type="ECO:0000256" key="14">
    <source>
        <dbReference type="SAM" id="Coils"/>
    </source>
</evidence>
<dbReference type="InterPro" id="IPR036876">
    <property type="entry name" value="UVR_dom_sf"/>
</dbReference>
<comment type="similarity">
    <text evidence="2 12 13">Belongs to the UvrB family.</text>
</comment>
<dbReference type="Pfam" id="PF17757">
    <property type="entry name" value="UvrB_inter"/>
    <property type="match status" value="1"/>
</dbReference>
<keyword evidence="5 12" id="KW-0227">DNA damage</keyword>
<dbReference type="InterPro" id="IPR001943">
    <property type="entry name" value="UVR_dom"/>
</dbReference>
<dbReference type="EMBL" id="CP020928">
    <property type="protein sequence ID" value="AWF95563.1"/>
    <property type="molecule type" value="Genomic_DNA"/>
</dbReference>
<keyword evidence="9 12" id="KW-0234">DNA repair</keyword>
<evidence type="ECO:0000259" key="17">
    <source>
        <dbReference type="PROSITE" id="PS51194"/>
    </source>
</evidence>
<feature type="domain" description="UVR" evidence="15">
    <location>
        <begin position="632"/>
        <end position="667"/>
    </location>
</feature>
<dbReference type="GO" id="GO:0005737">
    <property type="term" value="C:cytoplasm"/>
    <property type="evidence" value="ECO:0007669"/>
    <property type="project" value="UniProtKB-SubCell"/>
</dbReference>
<dbReference type="SMART" id="SM00487">
    <property type="entry name" value="DEXDc"/>
    <property type="match status" value="1"/>
</dbReference>
<dbReference type="PROSITE" id="PS50151">
    <property type="entry name" value="UVR"/>
    <property type="match status" value="1"/>
</dbReference>
<dbReference type="GO" id="GO:0009432">
    <property type="term" value="P:SOS response"/>
    <property type="evidence" value="ECO:0007669"/>
    <property type="project" value="UniProtKB-UniRule"/>
</dbReference>
<dbReference type="InterPro" id="IPR027417">
    <property type="entry name" value="P-loop_NTPase"/>
</dbReference>
<dbReference type="SUPFAM" id="SSF52540">
    <property type="entry name" value="P-loop containing nucleoside triphosphate hydrolases"/>
    <property type="match status" value="2"/>
</dbReference>
<gene>
    <name evidence="12" type="primary">uvrB</name>
    <name evidence="18" type="ORF">B6254_1157</name>
</gene>
<dbReference type="PANTHER" id="PTHR24029:SF0">
    <property type="entry name" value="UVRABC SYSTEM PROTEIN B"/>
    <property type="match status" value="1"/>
</dbReference>
<evidence type="ECO:0000256" key="1">
    <source>
        <dbReference type="ARBA" id="ARBA00004496"/>
    </source>
</evidence>
<dbReference type="CDD" id="cd17916">
    <property type="entry name" value="DEXHc_UvrB"/>
    <property type="match status" value="1"/>
</dbReference>
<dbReference type="Pfam" id="PF04851">
    <property type="entry name" value="ResIII"/>
    <property type="match status" value="1"/>
</dbReference>
<keyword evidence="12 13" id="KW-0742">SOS response</keyword>
<evidence type="ECO:0000256" key="3">
    <source>
        <dbReference type="ARBA" id="ARBA00022490"/>
    </source>
</evidence>
<keyword evidence="3 12" id="KW-0963">Cytoplasm</keyword>
<evidence type="ECO:0000259" key="15">
    <source>
        <dbReference type="PROSITE" id="PS50151"/>
    </source>
</evidence>
<dbReference type="GO" id="GO:0006289">
    <property type="term" value="P:nucleotide-excision repair"/>
    <property type="evidence" value="ECO:0007669"/>
    <property type="project" value="UniProtKB-UniRule"/>
</dbReference>
<dbReference type="InterPro" id="IPR014001">
    <property type="entry name" value="Helicase_ATP-bd"/>
</dbReference>
<dbReference type="SUPFAM" id="SSF46600">
    <property type="entry name" value="C-terminal UvrC-binding domain of UvrB"/>
    <property type="match status" value="1"/>
</dbReference>
<dbReference type="InterPro" id="IPR001650">
    <property type="entry name" value="Helicase_C-like"/>
</dbReference>
<feature type="domain" description="Helicase ATP-binding" evidence="16">
    <location>
        <begin position="31"/>
        <end position="164"/>
    </location>
</feature>
<comment type="subunit">
    <text evidence="10 12 13">Forms a heterotetramer with UvrA during the search for lesions. Interacts with UvrC in an incision complex.</text>
</comment>
<feature type="domain" description="Helicase C-terminal" evidence="17">
    <location>
        <begin position="437"/>
        <end position="599"/>
    </location>
</feature>
<dbReference type="Gene3D" id="4.10.860.10">
    <property type="entry name" value="UVR domain"/>
    <property type="match status" value="1"/>
</dbReference>
<feature type="coiled-coil region" evidence="14">
    <location>
        <begin position="628"/>
        <end position="655"/>
    </location>
</feature>
<sequence>MINRDDSHEYEVVSKYEPTGDQPTAIDKLVTGLKNGVKEQILLGATGTGKTFTISNVIAQANKPVLVLSHNKTLAGQLYGEFKEFFPNNAVEYFVSYYDYYQPEAYVPSSDTYIEKDSSINDEIDKLRNSATASLLARNDTIVVASVSSIFGLGSPEQYNDHVINIRVGDVIERNDLMRRLVDIQFQRNDIDFQRGRFRARGDVLEVFPASSDAKALRIEFFGDEVDRIREVDSLTGEVTADLDLATIFPATHFMTNDAIRDRALKTIQAELDAQLKVFEEEGKLLEAQRLKQRTEYDIEMIREMGFTSGIENYSRHMDGRAPGEPPFTLLDFFPDDFLIVVDESHVTMPQVRGMYKGDRARKETLIDFGFRLPSALDNRPLRLEEFEEHVNQIIYMSATPGDYEEARVSHDDVAQQIIRPTGLLDPEIEVRPVMGQIDDLLGEINERTDKDERVFVTTLTKKMAEDLTDYLEDVGVKVKYLHSDIKTLERTEIIRDLRLGKFDVLVGINLLREGIDVPEVSLVAILDADKEGFLRNTRSLIQTIGRAARNENGHVIMYADNITGSMQAAMEETARRRTIQMSYNQEHDITPHTIKKEIRGLISVSHDTTETNESTSFTEVAFKDMARPDQEAMIANLEDQMRAAAKRLDFEEAASLRDAVMELKLQLGV</sequence>
<dbReference type="HAMAP" id="MF_00204">
    <property type="entry name" value="UvrB"/>
    <property type="match status" value="1"/>
</dbReference>
<evidence type="ECO:0000256" key="7">
    <source>
        <dbReference type="ARBA" id="ARBA00022840"/>
    </source>
</evidence>
<reference evidence="18 19" key="1">
    <citation type="submission" date="2017-04" db="EMBL/GenBank/DDBJ databases">
        <title>Weissella cibaria strain m2 complete genome.</title>
        <authorList>
            <person name="Pan Q."/>
            <person name="Tan M."/>
            <person name="Yao F."/>
            <person name="Su S."/>
        </authorList>
    </citation>
    <scope>NUCLEOTIDE SEQUENCE [LARGE SCALE GENOMIC DNA]</scope>
    <source>
        <strain evidence="18 19">M2</strain>
    </source>
</reference>
<comment type="subcellular location">
    <subcellularLocation>
        <location evidence="1 12 13">Cytoplasm</location>
    </subcellularLocation>
</comment>
<dbReference type="Pfam" id="PF00271">
    <property type="entry name" value="Helicase_C"/>
    <property type="match status" value="1"/>
</dbReference>
<dbReference type="InterPro" id="IPR024759">
    <property type="entry name" value="UvrB_YAD/RRR_dom"/>
</dbReference>
<evidence type="ECO:0000256" key="5">
    <source>
        <dbReference type="ARBA" id="ARBA00022763"/>
    </source>
</evidence>
<comment type="domain">
    <text evidence="12">The beta-hairpin motif is involved in DNA binding.</text>
</comment>
<dbReference type="CDD" id="cd18790">
    <property type="entry name" value="SF2_C_UvrB"/>
    <property type="match status" value="1"/>
</dbReference>
<evidence type="ECO:0000256" key="13">
    <source>
        <dbReference type="RuleBase" id="RU003587"/>
    </source>
</evidence>
<comment type="function">
    <text evidence="12">The UvrABC repair system catalyzes the recognition and processing of DNA lesions. A damage recognition complex composed of 2 UvrA and 2 UvrB subunits scans DNA for abnormalities. Upon binding of the UvrA(2)B(2) complex to a putative damaged site, the DNA wraps around one UvrB monomer. DNA wrap is dependent on ATP binding by UvrB and probably causes local melting of the DNA helix, facilitating insertion of UvrB beta-hairpin between the DNA strands. Then UvrB probes one DNA strand for the presence of a lesion. If a lesion is found the UvrA subunits dissociate and the UvrB-DNA preincision complex is formed. This complex is subsequently bound by UvrC and the second UvrB is released. If no lesion is found, the DNA wraps around the other UvrB subunit that will check the other stand for damage.</text>
</comment>
<dbReference type="AlphaFoldDB" id="A0A2S1KRK7"/>
<evidence type="ECO:0000313" key="19">
    <source>
        <dbReference type="Proteomes" id="UP000244870"/>
    </source>
</evidence>
<dbReference type="GO" id="GO:0009381">
    <property type="term" value="F:excinuclease ABC activity"/>
    <property type="evidence" value="ECO:0007669"/>
    <property type="project" value="UniProtKB-UniRule"/>
</dbReference>
<evidence type="ECO:0000256" key="4">
    <source>
        <dbReference type="ARBA" id="ARBA00022741"/>
    </source>
</evidence>
<dbReference type="NCBIfam" id="TIGR00631">
    <property type="entry name" value="uvrb"/>
    <property type="match status" value="1"/>
</dbReference>
<evidence type="ECO:0000313" key="18">
    <source>
        <dbReference type="EMBL" id="AWF95563.1"/>
    </source>
</evidence>